<name>A0A6J5L2M4_9CAUD</name>
<gene>
    <name evidence="1" type="ORF">UFOVP104_7</name>
    <name evidence="2" type="ORF">UFOVP271_42</name>
</gene>
<dbReference type="EMBL" id="LR796281">
    <property type="protein sequence ID" value="CAB4134305.1"/>
    <property type="molecule type" value="Genomic_DNA"/>
</dbReference>
<dbReference type="EMBL" id="LR796219">
    <property type="protein sequence ID" value="CAB4127975.1"/>
    <property type="molecule type" value="Genomic_DNA"/>
</dbReference>
<accession>A0A6J5L2M4</accession>
<reference evidence="1" key="1">
    <citation type="submission" date="2020-04" db="EMBL/GenBank/DDBJ databases">
        <authorList>
            <person name="Chiriac C."/>
            <person name="Salcher M."/>
            <person name="Ghai R."/>
            <person name="Kavagutti S V."/>
        </authorList>
    </citation>
    <scope>NUCLEOTIDE SEQUENCE</scope>
</reference>
<protein>
    <submittedName>
        <fullName evidence="1">Uncharacterized protein</fullName>
    </submittedName>
</protein>
<proteinExistence type="predicted"/>
<evidence type="ECO:0000313" key="2">
    <source>
        <dbReference type="EMBL" id="CAB4134305.1"/>
    </source>
</evidence>
<sequence>MKILTPVDLNIVTYTASTTLVKTDSSKLVIMNVASGNTVTIPPNSSVSFAIGTQISVIQTGAGQTSFVTGSGVTINSDTSKLKIATQYSGATLIKTATNVWSLIGNLSA</sequence>
<organism evidence="1">
    <name type="scientific">uncultured Caudovirales phage</name>
    <dbReference type="NCBI Taxonomy" id="2100421"/>
    <lineage>
        <taxon>Viruses</taxon>
        <taxon>Duplodnaviria</taxon>
        <taxon>Heunggongvirae</taxon>
        <taxon>Uroviricota</taxon>
        <taxon>Caudoviricetes</taxon>
        <taxon>Peduoviridae</taxon>
        <taxon>Maltschvirus</taxon>
        <taxon>Maltschvirus maltsch</taxon>
    </lineage>
</organism>
<evidence type="ECO:0000313" key="1">
    <source>
        <dbReference type="EMBL" id="CAB4127975.1"/>
    </source>
</evidence>